<evidence type="ECO:0000256" key="1">
    <source>
        <dbReference type="SAM" id="SignalP"/>
    </source>
</evidence>
<organism evidence="3 4">
    <name type="scientific">Capnocytophaga ochracea</name>
    <dbReference type="NCBI Taxonomy" id="1018"/>
    <lineage>
        <taxon>Bacteria</taxon>
        <taxon>Pseudomonadati</taxon>
        <taxon>Bacteroidota</taxon>
        <taxon>Flavobacteriia</taxon>
        <taxon>Flavobacteriales</taxon>
        <taxon>Flavobacteriaceae</taxon>
        <taxon>Capnocytophaga</taxon>
    </lineage>
</organism>
<dbReference type="GO" id="GO:0008889">
    <property type="term" value="F:glycerophosphodiester phosphodiesterase activity"/>
    <property type="evidence" value="ECO:0007669"/>
    <property type="project" value="TreeGrafter"/>
</dbReference>
<dbReference type="Proteomes" id="UP001163262">
    <property type="component" value="Chromosome"/>
</dbReference>
<dbReference type="RefSeq" id="WP_178977459.1">
    <property type="nucleotide sequence ID" value="NZ_CP110230.1"/>
</dbReference>
<dbReference type="PROSITE" id="PS51704">
    <property type="entry name" value="GP_PDE"/>
    <property type="match status" value="1"/>
</dbReference>
<feature type="domain" description="GP-PDE" evidence="2">
    <location>
        <begin position="44"/>
        <end position="286"/>
    </location>
</feature>
<evidence type="ECO:0000313" key="4">
    <source>
        <dbReference type="Proteomes" id="UP001163262"/>
    </source>
</evidence>
<feature type="signal peptide" evidence="1">
    <location>
        <begin position="1"/>
        <end position="26"/>
    </location>
</feature>
<dbReference type="EMBL" id="CP110230">
    <property type="protein sequence ID" value="UZD41981.1"/>
    <property type="molecule type" value="Genomic_DNA"/>
</dbReference>
<dbReference type="GO" id="GO:0006580">
    <property type="term" value="P:ethanolamine metabolic process"/>
    <property type="evidence" value="ECO:0007669"/>
    <property type="project" value="TreeGrafter"/>
</dbReference>
<dbReference type="CDD" id="cd08566">
    <property type="entry name" value="GDPD_AtGDE_like"/>
    <property type="match status" value="1"/>
</dbReference>
<dbReference type="GO" id="GO:0006644">
    <property type="term" value="P:phospholipid metabolic process"/>
    <property type="evidence" value="ECO:0007669"/>
    <property type="project" value="TreeGrafter"/>
</dbReference>
<reference evidence="3" key="1">
    <citation type="submission" date="2022-10" db="EMBL/GenBank/DDBJ databases">
        <title>Complete genome sequence of Capnocytophaga ochracea KCOM 2812 isolated from actinomycosis lesion.</title>
        <authorList>
            <person name="Kook J.-K."/>
            <person name="Park S.-N."/>
            <person name="Lim Y.K."/>
        </authorList>
    </citation>
    <scope>NUCLEOTIDE SEQUENCE</scope>
    <source>
        <strain evidence="3">KCOM 28121</strain>
    </source>
</reference>
<accession>A0AA47A3B4</accession>
<dbReference type="Pfam" id="PF03009">
    <property type="entry name" value="GDPD"/>
    <property type="match status" value="1"/>
</dbReference>
<dbReference type="PROSITE" id="PS51257">
    <property type="entry name" value="PROKAR_LIPOPROTEIN"/>
    <property type="match status" value="1"/>
</dbReference>
<dbReference type="AlphaFoldDB" id="A0AA47A3B4"/>
<name>A0AA47A3B4_CAPOC</name>
<protein>
    <submittedName>
        <fullName evidence="3">Glycerophosphodiester phosphodiesterase family protein</fullName>
    </submittedName>
</protein>
<gene>
    <name evidence="3" type="ORF">OL231_05430</name>
</gene>
<keyword evidence="1" id="KW-0732">Signal</keyword>
<evidence type="ECO:0000313" key="3">
    <source>
        <dbReference type="EMBL" id="UZD41981.1"/>
    </source>
</evidence>
<dbReference type="GO" id="GO:0005886">
    <property type="term" value="C:plasma membrane"/>
    <property type="evidence" value="ECO:0007669"/>
    <property type="project" value="TreeGrafter"/>
</dbReference>
<feature type="chain" id="PRO_5041348730" evidence="1">
    <location>
        <begin position="27"/>
        <end position="286"/>
    </location>
</feature>
<dbReference type="InterPro" id="IPR017946">
    <property type="entry name" value="PLC-like_Pdiesterase_TIM-brl"/>
</dbReference>
<sequence>MFLMKKYIITLSLLCLAMACKSPSTGQIIPQEEITNQMYFTSKPIVSAHRGGGGEQLKGYPENCLESIQYLSKKGIHSFEIDIFESADGDLLLMHDDKLGRTATGQGVVSALTTEQLRTEKLKDEFGNVTAFQIPFLKDVLSWCKTHKGYLMLDFKKGISYQKVVDLVREEKMEAQVVLISYNTAQAEALHKVAPEMLLSVSARNEDELNRILQTGIPKQKLLAFTGIRLAPDQLYERLNQLKIPAILGTLGNLDKRAATKGDYLYTEWAKKGIQVFSTDRPLAFK</sequence>
<dbReference type="InterPro" id="IPR030395">
    <property type="entry name" value="GP_PDE_dom"/>
</dbReference>
<dbReference type="SUPFAM" id="SSF51695">
    <property type="entry name" value="PLC-like phosphodiesterases"/>
    <property type="match status" value="1"/>
</dbReference>
<evidence type="ECO:0000259" key="2">
    <source>
        <dbReference type="PROSITE" id="PS51704"/>
    </source>
</evidence>
<dbReference type="PANTHER" id="PTHR46320">
    <property type="entry name" value="GLYCEROPHOSPHODIESTER PHOSPHODIESTERASE 1"/>
    <property type="match status" value="1"/>
</dbReference>
<dbReference type="PANTHER" id="PTHR46320:SF1">
    <property type="entry name" value="GLYCEROPHOSPHODIESTER PHOSPHODIESTERASE 1"/>
    <property type="match status" value="1"/>
</dbReference>
<dbReference type="GO" id="GO:0070291">
    <property type="term" value="P:N-acylethanolamine metabolic process"/>
    <property type="evidence" value="ECO:0007669"/>
    <property type="project" value="TreeGrafter"/>
</dbReference>
<dbReference type="Gene3D" id="3.20.20.190">
    <property type="entry name" value="Phosphatidylinositol (PI) phosphodiesterase"/>
    <property type="match status" value="1"/>
</dbReference>
<proteinExistence type="predicted"/>